<evidence type="ECO:0000313" key="1">
    <source>
        <dbReference type="EMBL" id="BDV41948.1"/>
    </source>
</evidence>
<dbReference type="EMBL" id="AP027151">
    <property type="protein sequence ID" value="BDV41948.1"/>
    <property type="molecule type" value="Genomic_DNA"/>
</dbReference>
<organism evidence="1 2">
    <name type="scientific">Geotalea uraniireducens</name>
    <dbReference type="NCBI Taxonomy" id="351604"/>
    <lineage>
        <taxon>Bacteria</taxon>
        <taxon>Pseudomonadati</taxon>
        <taxon>Thermodesulfobacteriota</taxon>
        <taxon>Desulfuromonadia</taxon>
        <taxon>Geobacterales</taxon>
        <taxon>Geobacteraceae</taxon>
        <taxon>Geotalea</taxon>
    </lineage>
</organism>
<reference evidence="1 2" key="1">
    <citation type="submission" date="2022-12" db="EMBL/GenBank/DDBJ databases">
        <title>Polyphasic characterization of Geotalea uranireducens NIT-SL11 newly isolated from a complex of sewage sludge and microbially reduced graphene oxide.</title>
        <authorList>
            <person name="Xie L."/>
            <person name="Yoshida N."/>
            <person name="Meng L."/>
        </authorList>
    </citation>
    <scope>NUCLEOTIDE SEQUENCE [LARGE SCALE GENOMIC DNA]</scope>
    <source>
        <strain evidence="1 2">NIT-SL11</strain>
    </source>
</reference>
<name>A0ABM8EI83_9BACT</name>
<proteinExistence type="predicted"/>
<sequence>MRGSDARKMVSENVSAEHRFVRWWRKENDFLDYELIDRFLENVPSYEEVGGVELLTMEQMINEVKRIGGSRVRIMHGEGGDRVEWHHGSKGSERDEVCALTPEALLTIYDVETRGNPVD</sequence>
<gene>
    <name evidence="1" type="ORF">GURASL_08710</name>
</gene>
<dbReference type="RefSeq" id="WP_282002104.1">
    <property type="nucleotide sequence ID" value="NZ_AP027151.1"/>
</dbReference>
<evidence type="ECO:0000313" key="2">
    <source>
        <dbReference type="Proteomes" id="UP001317705"/>
    </source>
</evidence>
<accession>A0ABM8EI83</accession>
<keyword evidence="2" id="KW-1185">Reference proteome</keyword>
<protein>
    <submittedName>
        <fullName evidence="1">Uncharacterized protein</fullName>
    </submittedName>
</protein>
<dbReference type="Proteomes" id="UP001317705">
    <property type="component" value="Chromosome"/>
</dbReference>